<feature type="compositionally biased region" description="Low complexity" evidence="1">
    <location>
        <begin position="105"/>
        <end position="117"/>
    </location>
</feature>
<dbReference type="RefSeq" id="WP_377412926.1">
    <property type="nucleotide sequence ID" value="NZ_JBHSRS010000017.1"/>
</dbReference>
<dbReference type="InterPro" id="IPR022273">
    <property type="entry name" value="PRTRC_protein-E"/>
</dbReference>
<gene>
    <name evidence="2" type="ORF">ACFQND_08050</name>
</gene>
<name>A0ABW1TWP9_9BURK</name>
<comment type="caution">
    <text evidence="2">The sequence shown here is derived from an EMBL/GenBank/DDBJ whole genome shotgun (WGS) entry which is preliminary data.</text>
</comment>
<evidence type="ECO:0000256" key="1">
    <source>
        <dbReference type="SAM" id="MobiDB-lite"/>
    </source>
</evidence>
<keyword evidence="3" id="KW-1185">Reference proteome</keyword>
<evidence type="ECO:0000313" key="2">
    <source>
        <dbReference type="EMBL" id="MFC6281177.1"/>
    </source>
</evidence>
<dbReference type="EMBL" id="JBHSRS010000017">
    <property type="protein sequence ID" value="MFC6281177.1"/>
    <property type="molecule type" value="Genomic_DNA"/>
</dbReference>
<protein>
    <submittedName>
        <fullName evidence="2">PRTRC system protein E</fullName>
    </submittedName>
</protein>
<sequence length="170" mass="17657">MTLFTKFSPLVKAGVVVHLTMRQVGNDMQLEILPVCDAGKTGISVPPRAFLASPEELDEKIPGLLETYVSAAVDINYQIAVTVAVMDKAQEDAREATKKAQQAKPSTPARTSTSATSGTKPAKPRNTNAGFLDEPDDGDDGGDGAGGQPDEVPQGGEAAPAATSTDVSLF</sequence>
<reference evidence="3" key="1">
    <citation type="journal article" date="2019" name="Int. J. Syst. Evol. Microbiol.">
        <title>The Global Catalogue of Microorganisms (GCM) 10K type strain sequencing project: providing services to taxonomists for standard genome sequencing and annotation.</title>
        <authorList>
            <consortium name="The Broad Institute Genomics Platform"/>
            <consortium name="The Broad Institute Genome Sequencing Center for Infectious Disease"/>
            <person name="Wu L."/>
            <person name="Ma J."/>
        </authorList>
    </citation>
    <scope>NUCLEOTIDE SEQUENCE [LARGE SCALE GENOMIC DNA]</scope>
    <source>
        <strain evidence="3">CCUG 39402</strain>
    </source>
</reference>
<dbReference type="NCBIfam" id="TIGR03741">
    <property type="entry name" value="PRTRC_E"/>
    <property type="match status" value="1"/>
</dbReference>
<organism evidence="2 3">
    <name type="scientific">Polaromonas aquatica</name>
    <dbReference type="NCBI Taxonomy" id="332657"/>
    <lineage>
        <taxon>Bacteria</taxon>
        <taxon>Pseudomonadati</taxon>
        <taxon>Pseudomonadota</taxon>
        <taxon>Betaproteobacteria</taxon>
        <taxon>Burkholderiales</taxon>
        <taxon>Comamonadaceae</taxon>
        <taxon>Polaromonas</taxon>
    </lineage>
</organism>
<dbReference type="Proteomes" id="UP001596270">
    <property type="component" value="Unassembled WGS sequence"/>
</dbReference>
<accession>A0ABW1TWP9</accession>
<evidence type="ECO:0000313" key="3">
    <source>
        <dbReference type="Proteomes" id="UP001596270"/>
    </source>
</evidence>
<feature type="region of interest" description="Disordered" evidence="1">
    <location>
        <begin position="90"/>
        <end position="170"/>
    </location>
</feature>
<feature type="compositionally biased region" description="Acidic residues" evidence="1">
    <location>
        <begin position="133"/>
        <end position="142"/>
    </location>
</feature>
<proteinExistence type="predicted"/>